<evidence type="ECO:0000313" key="14">
    <source>
        <dbReference type="EMBL" id="GLK72317.1"/>
    </source>
</evidence>
<dbReference type="GO" id="GO:0020037">
    <property type="term" value="F:heme binding"/>
    <property type="evidence" value="ECO:0007669"/>
    <property type="project" value="TreeGrafter"/>
</dbReference>
<dbReference type="Pfam" id="PF01292">
    <property type="entry name" value="Ni_hydr_CYTB"/>
    <property type="match status" value="1"/>
</dbReference>
<dbReference type="PANTHER" id="PTHR30485:SF1">
    <property type="entry name" value="CYTOCHROME YDHU-RELATED"/>
    <property type="match status" value="1"/>
</dbReference>
<keyword evidence="3" id="KW-0813">Transport</keyword>
<evidence type="ECO:0000256" key="9">
    <source>
        <dbReference type="ARBA" id="ARBA00022989"/>
    </source>
</evidence>
<dbReference type="GO" id="GO:0005506">
    <property type="term" value="F:iron ion binding"/>
    <property type="evidence" value="ECO:0007669"/>
    <property type="project" value="InterPro"/>
</dbReference>
<feature type="transmembrane region" description="Helical" evidence="12">
    <location>
        <begin position="122"/>
        <end position="141"/>
    </location>
</feature>
<organism evidence="14 15">
    <name type="scientific">Ancylobacter dichloromethanicus</name>
    <dbReference type="NCBI Taxonomy" id="518825"/>
    <lineage>
        <taxon>Bacteria</taxon>
        <taxon>Pseudomonadati</taxon>
        <taxon>Pseudomonadota</taxon>
        <taxon>Alphaproteobacteria</taxon>
        <taxon>Hyphomicrobiales</taxon>
        <taxon>Xanthobacteraceae</taxon>
        <taxon>Ancylobacter</taxon>
    </lineage>
</organism>
<evidence type="ECO:0000256" key="8">
    <source>
        <dbReference type="ARBA" id="ARBA00022982"/>
    </source>
</evidence>
<keyword evidence="5" id="KW-0349">Heme</keyword>
<keyword evidence="7" id="KW-0479">Metal-binding</keyword>
<dbReference type="GO" id="GO:0005886">
    <property type="term" value="C:plasma membrane"/>
    <property type="evidence" value="ECO:0007669"/>
    <property type="project" value="UniProtKB-SubCell"/>
</dbReference>
<keyword evidence="9 12" id="KW-1133">Transmembrane helix</keyword>
<feature type="transmembrane region" description="Helical" evidence="12">
    <location>
        <begin position="58"/>
        <end position="79"/>
    </location>
</feature>
<sequence>MKRMHPAVVRIMHWTNAIAMVIMIMSGWKIYNDEVIFGFLHFPDAITLGPWAQHGLQWHFFGMWILGLNGLAYLIYGLVSGRFRRLLLPISPREVIREALAALRFRLQHADLTHYNAVQKTLYVGVILVIILQVISGLAIWKPVQFSFLTALFYDFQGARLAHFFGMVAICLFIVVHVSLALLVPKTLLAMITGGPRVDDDPAARASSAPASNM</sequence>
<dbReference type="PANTHER" id="PTHR30485">
    <property type="entry name" value="NI/FE-HYDROGENASE 1 B-TYPE CYTOCHROME SUBUNIT"/>
    <property type="match status" value="1"/>
</dbReference>
<keyword evidence="15" id="KW-1185">Reference proteome</keyword>
<feature type="transmembrane region" description="Helical" evidence="12">
    <location>
        <begin position="12"/>
        <end position="31"/>
    </location>
</feature>
<dbReference type="InterPro" id="IPR000516">
    <property type="entry name" value="Ni-dep_Hydgase_cyt-B"/>
</dbReference>
<dbReference type="AlphaFoldDB" id="A0A9W6J7S1"/>
<keyword evidence="11 12" id="KW-0472">Membrane</keyword>
<keyword evidence="6 12" id="KW-0812">Transmembrane</keyword>
<evidence type="ECO:0000256" key="2">
    <source>
        <dbReference type="ARBA" id="ARBA00008622"/>
    </source>
</evidence>
<evidence type="ECO:0000256" key="4">
    <source>
        <dbReference type="ARBA" id="ARBA00022475"/>
    </source>
</evidence>
<evidence type="ECO:0000256" key="1">
    <source>
        <dbReference type="ARBA" id="ARBA00004651"/>
    </source>
</evidence>
<dbReference type="GO" id="GO:0022904">
    <property type="term" value="P:respiratory electron transport chain"/>
    <property type="evidence" value="ECO:0007669"/>
    <property type="project" value="InterPro"/>
</dbReference>
<comment type="caution">
    <text evidence="14">The sequence shown here is derived from an EMBL/GenBank/DDBJ whole genome shotgun (WGS) entry which is preliminary data.</text>
</comment>
<dbReference type="RefSeq" id="WP_213368037.1">
    <property type="nucleotide sequence ID" value="NZ_BSFJ01000012.1"/>
</dbReference>
<evidence type="ECO:0000259" key="13">
    <source>
        <dbReference type="Pfam" id="PF01292"/>
    </source>
</evidence>
<evidence type="ECO:0000313" key="15">
    <source>
        <dbReference type="Proteomes" id="UP001143370"/>
    </source>
</evidence>
<name>A0A9W6J7S1_9HYPH</name>
<dbReference type="PRINTS" id="PR00161">
    <property type="entry name" value="NIHGNASECYTB"/>
</dbReference>
<dbReference type="InterPro" id="IPR011577">
    <property type="entry name" value="Cyt_b561_bac/Ni-Hgenase"/>
</dbReference>
<keyword evidence="4" id="KW-1003">Cell membrane</keyword>
<feature type="domain" description="Cytochrome b561 bacterial/Ni-hydrogenase" evidence="13">
    <location>
        <begin position="5"/>
        <end position="194"/>
    </location>
</feature>
<comment type="similarity">
    <text evidence="2">Belongs to the HupC/HyaC/HydC family.</text>
</comment>
<dbReference type="InterPro" id="IPR051542">
    <property type="entry name" value="Hydrogenase_cytochrome"/>
</dbReference>
<reference evidence="14" key="2">
    <citation type="submission" date="2023-01" db="EMBL/GenBank/DDBJ databases">
        <authorList>
            <person name="Sun Q."/>
            <person name="Evtushenko L."/>
        </authorList>
    </citation>
    <scope>NUCLEOTIDE SEQUENCE</scope>
    <source>
        <strain evidence="14">VKM B-2484</strain>
    </source>
</reference>
<dbReference type="Proteomes" id="UP001143370">
    <property type="component" value="Unassembled WGS sequence"/>
</dbReference>
<feature type="transmembrane region" description="Helical" evidence="12">
    <location>
        <begin position="161"/>
        <end position="184"/>
    </location>
</feature>
<evidence type="ECO:0000256" key="7">
    <source>
        <dbReference type="ARBA" id="ARBA00022723"/>
    </source>
</evidence>
<evidence type="ECO:0000256" key="11">
    <source>
        <dbReference type="ARBA" id="ARBA00023136"/>
    </source>
</evidence>
<accession>A0A9W6J7S1</accession>
<evidence type="ECO:0000256" key="12">
    <source>
        <dbReference type="SAM" id="Phobius"/>
    </source>
</evidence>
<evidence type="ECO:0000256" key="5">
    <source>
        <dbReference type="ARBA" id="ARBA00022617"/>
    </source>
</evidence>
<reference evidence="14" key="1">
    <citation type="journal article" date="2014" name="Int. J. Syst. Evol. Microbiol.">
        <title>Complete genome sequence of Corynebacterium casei LMG S-19264T (=DSM 44701T), isolated from a smear-ripened cheese.</title>
        <authorList>
            <consortium name="US DOE Joint Genome Institute (JGI-PGF)"/>
            <person name="Walter F."/>
            <person name="Albersmeier A."/>
            <person name="Kalinowski J."/>
            <person name="Ruckert C."/>
        </authorList>
    </citation>
    <scope>NUCLEOTIDE SEQUENCE</scope>
    <source>
        <strain evidence="14">VKM B-2484</strain>
    </source>
</reference>
<evidence type="ECO:0000256" key="10">
    <source>
        <dbReference type="ARBA" id="ARBA00023004"/>
    </source>
</evidence>
<gene>
    <name evidence="14" type="ORF">GCM10017643_24330</name>
</gene>
<dbReference type="Gene3D" id="1.20.950.20">
    <property type="entry name" value="Transmembrane di-heme cytochromes, Chain C"/>
    <property type="match status" value="1"/>
</dbReference>
<evidence type="ECO:0000256" key="3">
    <source>
        <dbReference type="ARBA" id="ARBA00022448"/>
    </source>
</evidence>
<dbReference type="InterPro" id="IPR016174">
    <property type="entry name" value="Di-haem_cyt_TM"/>
</dbReference>
<keyword evidence="8" id="KW-0249">Electron transport</keyword>
<keyword evidence="10" id="KW-0408">Iron</keyword>
<protein>
    <submittedName>
        <fullName evidence="14">Cytochrome b561</fullName>
    </submittedName>
</protein>
<proteinExistence type="inferred from homology"/>
<dbReference type="SUPFAM" id="SSF81342">
    <property type="entry name" value="Transmembrane di-heme cytochromes"/>
    <property type="match status" value="1"/>
</dbReference>
<comment type="subcellular location">
    <subcellularLocation>
        <location evidence="1">Cell membrane</location>
        <topology evidence="1">Multi-pass membrane protein</topology>
    </subcellularLocation>
</comment>
<dbReference type="GO" id="GO:0009055">
    <property type="term" value="F:electron transfer activity"/>
    <property type="evidence" value="ECO:0007669"/>
    <property type="project" value="InterPro"/>
</dbReference>
<dbReference type="EMBL" id="BSFJ01000012">
    <property type="protein sequence ID" value="GLK72317.1"/>
    <property type="molecule type" value="Genomic_DNA"/>
</dbReference>
<evidence type="ECO:0000256" key="6">
    <source>
        <dbReference type="ARBA" id="ARBA00022692"/>
    </source>
</evidence>